<feature type="region of interest" description="Disordered" evidence="1">
    <location>
        <begin position="283"/>
        <end position="304"/>
    </location>
</feature>
<dbReference type="InterPro" id="IPR000620">
    <property type="entry name" value="EamA_dom"/>
</dbReference>
<accession>A0A5C5V7L9</accession>
<keyword evidence="2" id="KW-1133">Transmembrane helix</keyword>
<evidence type="ECO:0000313" key="5">
    <source>
        <dbReference type="Proteomes" id="UP000316714"/>
    </source>
</evidence>
<dbReference type="AlphaFoldDB" id="A0A5C5V7L9"/>
<keyword evidence="5" id="KW-1185">Reference proteome</keyword>
<proteinExistence type="predicted"/>
<dbReference type="Proteomes" id="UP000316714">
    <property type="component" value="Unassembled WGS sequence"/>
</dbReference>
<dbReference type="Pfam" id="PF00892">
    <property type="entry name" value="EamA"/>
    <property type="match status" value="2"/>
</dbReference>
<feature type="transmembrane region" description="Helical" evidence="2">
    <location>
        <begin position="82"/>
        <end position="101"/>
    </location>
</feature>
<gene>
    <name evidence="4" type="ORF">KOR34_38090</name>
</gene>
<dbReference type="GO" id="GO:0016020">
    <property type="term" value="C:membrane"/>
    <property type="evidence" value="ECO:0007669"/>
    <property type="project" value="InterPro"/>
</dbReference>
<keyword evidence="2" id="KW-0812">Transmembrane</keyword>
<feature type="domain" description="EamA" evidence="3">
    <location>
        <begin position="4"/>
        <end position="127"/>
    </location>
</feature>
<feature type="transmembrane region" description="Helical" evidence="2">
    <location>
        <begin position="57"/>
        <end position="76"/>
    </location>
</feature>
<evidence type="ECO:0000256" key="1">
    <source>
        <dbReference type="SAM" id="MobiDB-lite"/>
    </source>
</evidence>
<sequence length="304" mass="33212">MFGVAACATAVIWIKKSDVDPVLLSGLRLLVAAVALTPLFARDWLRWRAEVTPRHFRDAAIPGVMLALHFITWIIGVRMTSVVNSTLLVNLTPIVMPLMLIRLTGEYPTRRELLATVIAGAGLAILFVADFNASWEHFKGDLVCMGSMLLLALYLTLGRRYRHHPTVWLYLVPLYYTAAALAFALTPLLSEDTSVDWRREWPWVLALGLIPTVLGHSLLNNAMRHFRGQVVGLASMMQFVIAGALGYLLLPEEAPAWSFYPASVLIVIAGVIVVRRPSSRAVAHPDATATGTAPPAAGTPTGSR</sequence>
<dbReference type="InterPro" id="IPR037185">
    <property type="entry name" value="EmrE-like"/>
</dbReference>
<dbReference type="SUPFAM" id="SSF103481">
    <property type="entry name" value="Multidrug resistance efflux transporter EmrE"/>
    <property type="match status" value="2"/>
</dbReference>
<reference evidence="4 5" key="1">
    <citation type="submission" date="2019-02" db="EMBL/GenBank/DDBJ databases">
        <title>Deep-cultivation of Planctomycetes and their phenomic and genomic characterization uncovers novel biology.</title>
        <authorList>
            <person name="Wiegand S."/>
            <person name="Jogler M."/>
            <person name="Boedeker C."/>
            <person name="Pinto D."/>
            <person name="Vollmers J."/>
            <person name="Rivas-Marin E."/>
            <person name="Kohn T."/>
            <person name="Peeters S.H."/>
            <person name="Heuer A."/>
            <person name="Rast P."/>
            <person name="Oberbeckmann S."/>
            <person name="Bunk B."/>
            <person name="Jeske O."/>
            <person name="Meyerdierks A."/>
            <person name="Storesund J.E."/>
            <person name="Kallscheuer N."/>
            <person name="Luecker S."/>
            <person name="Lage O.M."/>
            <person name="Pohl T."/>
            <person name="Merkel B.J."/>
            <person name="Hornburger P."/>
            <person name="Mueller R.-W."/>
            <person name="Bruemmer F."/>
            <person name="Labrenz M."/>
            <person name="Spormann A.M."/>
            <person name="Op Den Camp H."/>
            <person name="Overmann J."/>
            <person name="Amann R."/>
            <person name="Jetten M.S.M."/>
            <person name="Mascher T."/>
            <person name="Medema M.H."/>
            <person name="Devos D.P."/>
            <person name="Kaster A.-K."/>
            <person name="Ovreas L."/>
            <person name="Rohde M."/>
            <person name="Galperin M.Y."/>
            <person name="Jogler C."/>
        </authorList>
    </citation>
    <scope>NUCLEOTIDE SEQUENCE [LARGE SCALE GENOMIC DNA]</scope>
    <source>
        <strain evidence="4 5">KOR34</strain>
    </source>
</reference>
<name>A0A5C5V7L9_9BACT</name>
<feature type="transmembrane region" description="Helical" evidence="2">
    <location>
        <begin position="113"/>
        <end position="131"/>
    </location>
</feature>
<protein>
    <submittedName>
        <fullName evidence="4">EamA-like transporter family protein</fullName>
    </submittedName>
</protein>
<comment type="caution">
    <text evidence="4">The sequence shown here is derived from an EMBL/GenBank/DDBJ whole genome shotgun (WGS) entry which is preliminary data.</text>
</comment>
<dbReference type="EMBL" id="SIHJ01000002">
    <property type="protein sequence ID" value="TWT33973.1"/>
    <property type="molecule type" value="Genomic_DNA"/>
</dbReference>
<feature type="compositionally biased region" description="Low complexity" evidence="1">
    <location>
        <begin position="287"/>
        <end position="304"/>
    </location>
</feature>
<feature type="transmembrane region" description="Helical" evidence="2">
    <location>
        <begin position="231"/>
        <end position="250"/>
    </location>
</feature>
<feature type="transmembrane region" description="Helical" evidence="2">
    <location>
        <begin position="27"/>
        <end position="45"/>
    </location>
</feature>
<feature type="transmembrane region" description="Helical" evidence="2">
    <location>
        <begin position="256"/>
        <end position="274"/>
    </location>
</feature>
<dbReference type="PANTHER" id="PTHR22911:SF76">
    <property type="entry name" value="EAMA DOMAIN-CONTAINING PROTEIN"/>
    <property type="match status" value="1"/>
</dbReference>
<feature type="transmembrane region" description="Helical" evidence="2">
    <location>
        <begin position="201"/>
        <end position="219"/>
    </location>
</feature>
<organism evidence="4 5">
    <name type="scientific">Posidoniimonas corsicana</name>
    <dbReference type="NCBI Taxonomy" id="1938618"/>
    <lineage>
        <taxon>Bacteria</taxon>
        <taxon>Pseudomonadati</taxon>
        <taxon>Planctomycetota</taxon>
        <taxon>Planctomycetia</taxon>
        <taxon>Pirellulales</taxon>
        <taxon>Lacipirellulaceae</taxon>
        <taxon>Posidoniimonas</taxon>
    </lineage>
</organism>
<evidence type="ECO:0000256" key="2">
    <source>
        <dbReference type="SAM" id="Phobius"/>
    </source>
</evidence>
<evidence type="ECO:0000313" key="4">
    <source>
        <dbReference type="EMBL" id="TWT33973.1"/>
    </source>
</evidence>
<evidence type="ECO:0000259" key="3">
    <source>
        <dbReference type="Pfam" id="PF00892"/>
    </source>
</evidence>
<keyword evidence="2" id="KW-0472">Membrane</keyword>
<feature type="transmembrane region" description="Helical" evidence="2">
    <location>
        <begin position="167"/>
        <end position="189"/>
    </location>
</feature>
<feature type="domain" description="EamA" evidence="3">
    <location>
        <begin position="139"/>
        <end position="274"/>
    </location>
</feature>
<dbReference type="PANTHER" id="PTHR22911">
    <property type="entry name" value="ACYL-MALONYL CONDENSING ENZYME-RELATED"/>
    <property type="match status" value="1"/>
</dbReference>